<feature type="active site" description="Nucleophile" evidence="10">
    <location>
        <position position="78"/>
    </location>
</feature>
<dbReference type="Proteomes" id="UP001484239">
    <property type="component" value="Unassembled WGS sequence"/>
</dbReference>
<evidence type="ECO:0000256" key="6">
    <source>
        <dbReference type="ARBA" id="ARBA00023102"/>
    </source>
</evidence>
<gene>
    <name evidence="10 12" type="primary">hisH</name>
    <name evidence="12" type="ORF">WI372_03775</name>
</gene>
<dbReference type="PROSITE" id="PS51273">
    <property type="entry name" value="GATASE_TYPE_1"/>
    <property type="match status" value="1"/>
</dbReference>
<dbReference type="PANTHER" id="PTHR42701">
    <property type="entry name" value="IMIDAZOLE GLYCEROL PHOSPHATE SYNTHASE SUBUNIT HISH"/>
    <property type="match status" value="1"/>
</dbReference>
<evidence type="ECO:0000256" key="4">
    <source>
        <dbReference type="ARBA" id="ARBA00022801"/>
    </source>
</evidence>
<dbReference type="EC" id="3.5.1.2" evidence="10"/>
<accession>A0ABU9E5T0</accession>
<dbReference type="Pfam" id="PF00117">
    <property type="entry name" value="GATase"/>
    <property type="match status" value="1"/>
</dbReference>
<evidence type="ECO:0000313" key="13">
    <source>
        <dbReference type="Proteomes" id="UP001484239"/>
    </source>
</evidence>
<dbReference type="Gene3D" id="3.40.50.880">
    <property type="match status" value="1"/>
</dbReference>
<evidence type="ECO:0000313" key="12">
    <source>
        <dbReference type="EMBL" id="MEK9500087.1"/>
    </source>
</evidence>
<keyword evidence="13" id="KW-1185">Reference proteome</keyword>
<keyword evidence="5 10" id="KW-0315">Glutamine amidotransferase</keyword>
<evidence type="ECO:0000256" key="1">
    <source>
        <dbReference type="ARBA" id="ARBA00005091"/>
    </source>
</evidence>
<organism evidence="12 13">
    <name type="scientific">Gaopeijia maritima</name>
    <dbReference type="NCBI Taxonomy" id="3119007"/>
    <lineage>
        <taxon>Bacteria</taxon>
        <taxon>Pseudomonadati</taxon>
        <taxon>Gemmatimonadota</taxon>
        <taxon>Longimicrobiia</taxon>
        <taxon>Gaopeijiales</taxon>
        <taxon>Gaopeijiaceae</taxon>
        <taxon>Gaopeijia</taxon>
    </lineage>
</organism>
<feature type="active site" evidence="10">
    <location>
        <position position="177"/>
    </location>
</feature>
<evidence type="ECO:0000256" key="7">
    <source>
        <dbReference type="ARBA" id="ARBA00023239"/>
    </source>
</evidence>
<proteinExistence type="inferred from homology"/>
<comment type="catalytic activity">
    <reaction evidence="9 10">
        <text>L-glutamine + H2O = L-glutamate + NH4(+)</text>
        <dbReference type="Rhea" id="RHEA:15889"/>
        <dbReference type="ChEBI" id="CHEBI:15377"/>
        <dbReference type="ChEBI" id="CHEBI:28938"/>
        <dbReference type="ChEBI" id="CHEBI:29985"/>
        <dbReference type="ChEBI" id="CHEBI:58359"/>
        <dbReference type="EC" id="3.5.1.2"/>
    </reaction>
</comment>
<feature type="active site" evidence="10">
    <location>
        <position position="179"/>
    </location>
</feature>
<dbReference type="SUPFAM" id="SSF52317">
    <property type="entry name" value="Class I glutamine amidotransferase-like"/>
    <property type="match status" value="1"/>
</dbReference>
<dbReference type="InterPro" id="IPR029062">
    <property type="entry name" value="Class_I_gatase-like"/>
</dbReference>
<evidence type="ECO:0000256" key="3">
    <source>
        <dbReference type="ARBA" id="ARBA00022605"/>
    </source>
</evidence>
<dbReference type="EMBL" id="JBBHLI010000001">
    <property type="protein sequence ID" value="MEK9500087.1"/>
    <property type="molecule type" value="Genomic_DNA"/>
</dbReference>
<comment type="catalytic activity">
    <reaction evidence="8 10">
        <text>5-[(5-phospho-1-deoxy-D-ribulos-1-ylimino)methylamino]-1-(5-phospho-beta-D-ribosyl)imidazole-4-carboxamide + L-glutamine = D-erythro-1-(imidazol-4-yl)glycerol 3-phosphate + 5-amino-1-(5-phospho-beta-D-ribosyl)imidazole-4-carboxamide + L-glutamate + H(+)</text>
        <dbReference type="Rhea" id="RHEA:24793"/>
        <dbReference type="ChEBI" id="CHEBI:15378"/>
        <dbReference type="ChEBI" id="CHEBI:29985"/>
        <dbReference type="ChEBI" id="CHEBI:58278"/>
        <dbReference type="ChEBI" id="CHEBI:58359"/>
        <dbReference type="ChEBI" id="CHEBI:58475"/>
        <dbReference type="ChEBI" id="CHEBI:58525"/>
        <dbReference type="EC" id="4.3.2.10"/>
    </reaction>
</comment>
<keyword evidence="6 10" id="KW-0368">Histidine biosynthesis</keyword>
<evidence type="ECO:0000256" key="9">
    <source>
        <dbReference type="ARBA" id="ARBA00049534"/>
    </source>
</evidence>
<comment type="caution">
    <text evidence="12">The sequence shown here is derived from an EMBL/GenBank/DDBJ whole genome shotgun (WGS) entry which is preliminary data.</text>
</comment>
<evidence type="ECO:0000256" key="8">
    <source>
        <dbReference type="ARBA" id="ARBA00047838"/>
    </source>
</evidence>
<comment type="subunit">
    <text evidence="2 10">Heterodimer of HisH and HisF.</text>
</comment>
<dbReference type="RefSeq" id="WP_405277628.1">
    <property type="nucleotide sequence ID" value="NZ_CP144380.1"/>
</dbReference>
<dbReference type="GO" id="GO:0016829">
    <property type="term" value="F:lyase activity"/>
    <property type="evidence" value="ECO:0007669"/>
    <property type="project" value="UniProtKB-KW"/>
</dbReference>
<comment type="subcellular location">
    <subcellularLocation>
        <location evidence="10">Cytoplasm</location>
    </subcellularLocation>
</comment>
<dbReference type="CDD" id="cd01748">
    <property type="entry name" value="GATase1_IGP_Synthase"/>
    <property type="match status" value="1"/>
</dbReference>
<comment type="function">
    <text evidence="10">IGPS catalyzes the conversion of PRFAR and glutamine to IGP, AICAR and glutamate. The HisH subunit catalyzes the hydrolysis of glutamine to glutamate and ammonia as part of the synthesis of IGP and AICAR. The resulting ammonia molecule is channeled to the active site of HisF.</text>
</comment>
<dbReference type="PANTHER" id="PTHR42701:SF1">
    <property type="entry name" value="IMIDAZOLE GLYCEROL PHOSPHATE SYNTHASE SUBUNIT HISH"/>
    <property type="match status" value="1"/>
</dbReference>
<feature type="domain" description="Glutamine amidotransferase" evidence="11">
    <location>
        <begin position="5"/>
        <end position="193"/>
    </location>
</feature>
<name>A0ABU9E5T0_9BACT</name>
<keyword evidence="10" id="KW-0963">Cytoplasm</keyword>
<evidence type="ECO:0000256" key="10">
    <source>
        <dbReference type="HAMAP-Rule" id="MF_00278"/>
    </source>
</evidence>
<evidence type="ECO:0000256" key="5">
    <source>
        <dbReference type="ARBA" id="ARBA00022962"/>
    </source>
</evidence>
<evidence type="ECO:0000259" key="11">
    <source>
        <dbReference type="Pfam" id="PF00117"/>
    </source>
</evidence>
<dbReference type="EC" id="4.3.2.10" evidence="10"/>
<sequence length="206" mass="21722">MNVALFDYGVGNLHSLGKALEAGGARVHVTRNWTAALEADALVLPGVGAFSAAVEALPADPAPIREALASGLPCLGICLGMQILFDESAEGEGVGIGHIAGRVRRLDADVVPQMGWNEVETADDPIFQGIEGLTAYYANSFICEPDDPSTIIARTRYGREHFTAAVRRGATWGVQFHPEKSSTAGRRLIANFLGAAAGAAHARRSR</sequence>
<reference evidence="12 13" key="1">
    <citation type="submission" date="2024-02" db="EMBL/GenBank/DDBJ databases">
        <title>A novel Gemmatimonadota bacterium.</title>
        <authorList>
            <person name="Du Z.-J."/>
            <person name="Ye Y.-Q."/>
        </authorList>
    </citation>
    <scope>NUCLEOTIDE SEQUENCE [LARGE SCALE GENOMIC DNA]</scope>
    <source>
        <strain evidence="12 13">DH-20</strain>
    </source>
</reference>
<evidence type="ECO:0000256" key="2">
    <source>
        <dbReference type="ARBA" id="ARBA00011152"/>
    </source>
</evidence>
<dbReference type="NCBIfam" id="TIGR01855">
    <property type="entry name" value="IMP_synth_hisH"/>
    <property type="match status" value="1"/>
</dbReference>
<dbReference type="HAMAP" id="MF_00278">
    <property type="entry name" value="HisH"/>
    <property type="match status" value="1"/>
</dbReference>
<protein>
    <recommendedName>
        <fullName evidence="10">Imidazole glycerol phosphate synthase subunit HisH</fullName>
        <ecNumber evidence="10">4.3.2.10</ecNumber>
    </recommendedName>
    <alternativeName>
        <fullName evidence="10">IGP synthase glutaminase subunit</fullName>
        <ecNumber evidence="10">3.5.1.2</ecNumber>
    </alternativeName>
    <alternativeName>
        <fullName evidence="10">IGP synthase subunit HisH</fullName>
    </alternativeName>
    <alternativeName>
        <fullName evidence="10">ImGP synthase subunit HisH</fullName>
        <shortName evidence="10">IGPS subunit HisH</shortName>
    </alternativeName>
</protein>
<keyword evidence="4 10" id="KW-0378">Hydrolase</keyword>
<comment type="pathway">
    <text evidence="1 10">Amino-acid biosynthesis; L-histidine biosynthesis; L-histidine from 5-phospho-alpha-D-ribose 1-diphosphate: step 5/9.</text>
</comment>
<dbReference type="InterPro" id="IPR010139">
    <property type="entry name" value="Imidazole-glycPsynth_HisH"/>
</dbReference>
<dbReference type="InterPro" id="IPR017926">
    <property type="entry name" value="GATASE"/>
</dbReference>
<keyword evidence="3 10" id="KW-0028">Amino-acid biosynthesis</keyword>
<dbReference type="PIRSF" id="PIRSF000495">
    <property type="entry name" value="Amidotransf_hisH"/>
    <property type="match status" value="1"/>
</dbReference>
<keyword evidence="7 10" id="KW-0456">Lyase</keyword>